<feature type="non-terminal residue" evidence="2">
    <location>
        <position position="1"/>
    </location>
</feature>
<feature type="non-terminal residue" evidence="2">
    <location>
        <position position="73"/>
    </location>
</feature>
<accession>A0A367LTK2</accession>
<evidence type="ECO:0000313" key="3">
    <source>
        <dbReference type="Proteomes" id="UP000253594"/>
    </source>
</evidence>
<evidence type="ECO:0000313" key="2">
    <source>
        <dbReference type="EMBL" id="RCI62542.1"/>
    </source>
</evidence>
<protein>
    <submittedName>
        <fullName evidence="2">Uncharacterized protein</fullName>
    </submittedName>
</protein>
<feature type="region of interest" description="Disordered" evidence="1">
    <location>
        <begin position="49"/>
        <end position="73"/>
    </location>
</feature>
<dbReference type="EMBL" id="QORE01004284">
    <property type="protein sequence ID" value="RCI62542.1"/>
    <property type="molecule type" value="Genomic_DNA"/>
</dbReference>
<organism evidence="2 3">
    <name type="scientific">Pseudomonas aeruginosa</name>
    <dbReference type="NCBI Taxonomy" id="287"/>
    <lineage>
        <taxon>Bacteria</taxon>
        <taxon>Pseudomonadati</taxon>
        <taxon>Pseudomonadota</taxon>
        <taxon>Gammaproteobacteria</taxon>
        <taxon>Pseudomonadales</taxon>
        <taxon>Pseudomonadaceae</taxon>
        <taxon>Pseudomonas</taxon>
    </lineage>
</organism>
<name>A0A367LTK2_PSEAI</name>
<dbReference type="AlphaFoldDB" id="A0A367LTK2"/>
<gene>
    <name evidence="2" type="ORF">DT376_45825</name>
</gene>
<evidence type="ECO:0000256" key="1">
    <source>
        <dbReference type="SAM" id="MobiDB-lite"/>
    </source>
</evidence>
<dbReference type="Proteomes" id="UP000253594">
    <property type="component" value="Unassembled WGS sequence"/>
</dbReference>
<sequence length="73" mass="8179">NNWAIGVFLMEPWLSMVSVRCWQATPRIAVVSLEVEERRPGLFPWRAVGNQSRRSRQSAVPAGRCADSQPQAA</sequence>
<comment type="caution">
    <text evidence="2">The sequence shown here is derived from an EMBL/GenBank/DDBJ whole genome shotgun (WGS) entry which is preliminary data.</text>
</comment>
<reference evidence="2 3" key="1">
    <citation type="submission" date="2018-07" db="EMBL/GenBank/DDBJ databases">
        <title>Mechanisms of high-level aminoglycoside resistance among Gram-negative pathogens in Brazil.</title>
        <authorList>
            <person name="Ballaben A.S."/>
            <person name="Darini A.L.C."/>
            <person name="Doi Y."/>
        </authorList>
    </citation>
    <scope>NUCLEOTIDE SEQUENCE [LARGE SCALE GENOMIC DNA]</scope>
    <source>
        <strain evidence="2 3">B2-305</strain>
    </source>
</reference>
<proteinExistence type="predicted"/>